<comment type="caution">
    <text evidence="2">The sequence shown here is derived from an EMBL/GenBank/DDBJ whole genome shotgun (WGS) entry which is preliminary data.</text>
</comment>
<dbReference type="Proteomes" id="UP001460888">
    <property type="component" value="Unassembled WGS sequence"/>
</dbReference>
<dbReference type="Gene3D" id="3.90.190.10">
    <property type="entry name" value="Protein tyrosine phosphatase superfamily"/>
    <property type="match status" value="1"/>
</dbReference>
<evidence type="ECO:0000313" key="2">
    <source>
        <dbReference type="EMBL" id="MES1929223.1"/>
    </source>
</evidence>
<keyword evidence="3" id="KW-1185">Reference proteome</keyword>
<feature type="domain" description="Beta-lactamase hydrolase-like protein phosphatase-like" evidence="1">
    <location>
        <begin position="21"/>
        <end position="107"/>
    </location>
</feature>
<evidence type="ECO:0000313" key="3">
    <source>
        <dbReference type="Proteomes" id="UP001460888"/>
    </source>
</evidence>
<sequence length="148" mass="15574">MPDYTEGLANANRFEPGIITAGQPTAEQIEAAQAQGVKTVINLRPDGEIQEFDEAALVKKVGMNYVHIPVAGPDDINEANARLLDEALVPGALPALVHCGSANRVGALIAYRARFIQHKNDHESMGLGIVAGLDPDGALVEAVAQKIG</sequence>
<protein>
    <recommendedName>
        <fullName evidence="1">Beta-lactamase hydrolase-like protein phosphatase-like domain-containing protein</fullName>
    </recommendedName>
</protein>
<proteinExistence type="predicted"/>
<dbReference type="EMBL" id="APND01000002">
    <property type="protein sequence ID" value="MES1929223.1"/>
    <property type="molecule type" value="Genomic_DNA"/>
</dbReference>
<evidence type="ECO:0000259" key="1">
    <source>
        <dbReference type="Pfam" id="PF04273"/>
    </source>
</evidence>
<organism evidence="2 3">
    <name type="scientific">Salinisphaera dokdonensis CL-ES53</name>
    <dbReference type="NCBI Taxonomy" id="1304272"/>
    <lineage>
        <taxon>Bacteria</taxon>
        <taxon>Pseudomonadati</taxon>
        <taxon>Pseudomonadota</taxon>
        <taxon>Gammaproteobacteria</taxon>
        <taxon>Salinisphaerales</taxon>
        <taxon>Salinisphaeraceae</taxon>
        <taxon>Salinisphaera</taxon>
    </lineage>
</organism>
<name>A0ABV2B018_9GAMM</name>
<dbReference type="InterPro" id="IPR005939">
    <property type="entry name" value="BLH_phosphatase-like"/>
</dbReference>
<dbReference type="CDD" id="cd14503">
    <property type="entry name" value="PTP-bact"/>
    <property type="match status" value="1"/>
</dbReference>
<accession>A0ABV2B018</accession>
<dbReference type="SUPFAM" id="SSF52799">
    <property type="entry name" value="(Phosphotyrosine protein) phosphatases II"/>
    <property type="match status" value="1"/>
</dbReference>
<dbReference type="RefSeq" id="WP_353110715.1">
    <property type="nucleotide sequence ID" value="NZ_APND01000002.1"/>
</dbReference>
<dbReference type="Pfam" id="PF04273">
    <property type="entry name" value="BLH_phosphatase"/>
    <property type="match status" value="1"/>
</dbReference>
<gene>
    <name evidence="2" type="ORF">SADO_08202</name>
</gene>
<reference evidence="2 3" key="1">
    <citation type="submission" date="2013-03" db="EMBL/GenBank/DDBJ databases">
        <title>Salinisphaera dokdonensis CL-ES53 Genome Sequencing.</title>
        <authorList>
            <person name="Li C."/>
            <person name="Lai Q."/>
            <person name="Shao Z."/>
        </authorList>
    </citation>
    <scope>NUCLEOTIDE SEQUENCE [LARGE SCALE GENOMIC DNA]</scope>
    <source>
        <strain evidence="2 3">CL-ES53</strain>
    </source>
</reference>
<dbReference type="InterPro" id="IPR029021">
    <property type="entry name" value="Prot-tyrosine_phosphatase-like"/>
</dbReference>